<dbReference type="EMBL" id="CAJPEV010003632">
    <property type="protein sequence ID" value="CAG0900204.1"/>
    <property type="molecule type" value="Genomic_DNA"/>
</dbReference>
<feature type="compositionally biased region" description="Pro residues" evidence="1">
    <location>
        <begin position="46"/>
        <end position="55"/>
    </location>
</feature>
<feature type="compositionally biased region" description="Gly residues" evidence="1">
    <location>
        <begin position="151"/>
        <end position="170"/>
    </location>
</feature>
<feature type="compositionally biased region" description="Polar residues" evidence="1">
    <location>
        <begin position="80"/>
        <end position="94"/>
    </location>
</feature>
<feature type="compositionally biased region" description="Acidic residues" evidence="1">
    <location>
        <begin position="221"/>
        <end position="235"/>
    </location>
</feature>
<protein>
    <submittedName>
        <fullName evidence="2">Uncharacterized protein</fullName>
    </submittedName>
</protein>
<proteinExistence type="predicted"/>
<name>A0A7R9ACD5_9CRUS</name>
<accession>A0A7R9ACD5</accession>
<reference evidence="2" key="1">
    <citation type="submission" date="2020-11" db="EMBL/GenBank/DDBJ databases">
        <authorList>
            <person name="Tran Van P."/>
        </authorList>
    </citation>
    <scope>NUCLEOTIDE SEQUENCE</scope>
</reference>
<dbReference type="AlphaFoldDB" id="A0A7R9ACD5"/>
<feature type="compositionally biased region" description="Gly residues" evidence="1">
    <location>
        <begin position="58"/>
        <end position="68"/>
    </location>
</feature>
<dbReference type="EMBL" id="LR903149">
    <property type="protein sequence ID" value="CAD7251559.1"/>
    <property type="molecule type" value="Genomic_DNA"/>
</dbReference>
<feature type="compositionally biased region" description="Pro residues" evidence="1">
    <location>
        <begin position="175"/>
        <end position="184"/>
    </location>
</feature>
<gene>
    <name evidence="2" type="ORF">DSTB1V02_LOCUS11325</name>
</gene>
<feature type="region of interest" description="Disordered" evidence="1">
    <location>
        <begin position="1"/>
        <end position="100"/>
    </location>
</feature>
<feature type="region of interest" description="Disordered" evidence="1">
    <location>
        <begin position="144"/>
        <end position="244"/>
    </location>
</feature>
<feature type="compositionally biased region" description="Gly residues" evidence="1">
    <location>
        <begin position="187"/>
        <end position="206"/>
    </location>
</feature>
<dbReference type="Proteomes" id="UP000677054">
    <property type="component" value="Unassembled WGS sequence"/>
</dbReference>
<feature type="non-terminal residue" evidence="2">
    <location>
        <position position="1"/>
    </location>
</feature>
<sequence>MTEVGEDQTRFQHHPRFNNIGFSGGSGKPGKPGTSGSGGIPGMPDNLPPGMPRPPSQGGSGKPGGGGKPAPSHPEEDDQSSASDYTDSQDSSSGRLLRLVETDREAREDLEACRLDLQKCLEHPLPELICPQVAENQTRFQHHPRFNNIGFSGGSGKPGKPGTSGSGGIPGMPDNLPPGMPRPPSQGGSGKPGGGGKPAPSGGGGSESEPLPPSLLALLDPEGDDQSSASDDTDSQDSSAGRLNPSIVSTIFGEASSKQMVPISIENNRLKAPPSRIYSRRIDHKFYCDDEDILVTMLLNTTRVHLRLALRALLDLLDLRTADLNVFTTQEHPLPESICPQVEADREAREDLEDLEACRLDLQKCLEHPLPELICPQVVENQTRFQHHPR</sequence>
<evidence type="ECO:0000313" key="2">
    <source>
        <dbReference type="EMBL" id="CAD7251559.1"/>
    </source>
</evidence>
<evidence type="ECO:0000313" key="3">
    <source>
        <dbReference type="Proteomes" id="UP000677054"/>
    </source>
</evidence>
<evidence type="ECO:0000256" key="1">
    <source>
        <dbReference type="SAM" id="MobiDB-lite"/>
    </source>
</evidence>
<keyword evidence="3" id="KW-1185">Reference proteome</keyword>
<organism evidence="2">
    <name type="scientific">Darwinula stevensoni</name>
    <dbReference type="NCBI Taxonomy" id="69355"/>
    <lineage>
        <taxon>Eukaryota</taxon>
        <taxon>Metazoa</taxon>
        <taxon>Ecdysozoa</taxon>
        <taxon>Arthropoda</taxon>
        <taxon>Crustacea</taxon>
        <taxon>Oligostraca</taxon>
        <taxon>Ostracoda</taxon>
        <taxon>Podocopa</taxon>
        <taxon>Podocopida</taxon>
        <taxon>Darwinulocopina</taxon>
        <taxon>Darwinuloidea</taxon>
        <taxon>Darwinulidae</taxon>
        <taxon>Darwinula</taxon>
    </lineage>
</organism>
<feature type="compositionally biased region" description="Gly residues" evidence="1">
    <location>
        <begin position="22"/>
        <end position="41"/>
    </location>
</feature>